<proteinExistence type="predicted"/>
<organism evidence="1 2">
    <name type="scientific">Ilyodon furcidens</name>
    <name type="common">goldbreast splitfin</name>
    <dbReference type="NCBI Taxonomy" id="33524"/>
    <lineage>
        <taxon>Eukaryota</taxon>
        <taxon>Metazoa</taxon>
        <taxon>Chordata</taxon>
        <taxon>Craniata</taxon>
        <taxon>Vertebrata</taxon>
        <taxon>Euteleostomi</taxon>
        <taxon>Actinopterygii</taxon>
        <taxon>Neopterygii</taxon>
        <taxon>Teleostei</taxon>
        <taxon>Neoteleostei</taxon>
        <taxon>Acanthomorphata</taxon>
        <taxon>Ovalentaria</taxon>
        <taxon>Atherinomorphae</taxon>
        <taxon>Cyprinodontiformes</taxon>
        <taxon>Goodeidae</taxon>
        <taxon>Ilyodon</taxon>
    </lineage>
</organism>
<sequence length="217" mass="24332">MTLTQFLRLRTTTLFVKSSTRRWSEPVRRMRGLVRPADVSQCFSLHSARHQQSRPSLPTHAHYVFSFLIGSECSGSATFSACCVDSDIIQELGLVIWRPSLCFGAGHETWRSGVVNSSACTFQHQYRVDSSQTDQTELFRRLACFGFDSRCCYIEKNLFFCSGSDSSGGNPKRRGFSFVCLGGKKKKSCVSVEKEVKASSFSSSLFRISFFCRGSTN</sequence>
<dbReference type="EMBL" id="JAHRIQ010061364">
    <property type="protein sequence ID" value="MEQ2241580.1"/>
    <property type="molecule type" value="Genomic_DNA"/>
</dbReference>
<dbReference type="Proteomes" id="UP001482620">
    <property type="component" value="Unassembled WGS sequence"/>
</dbReference>
<accession>A0ABV0UAM6</accession>
<gene>
    <name evidence="1" type="ORF">ILYODFUR_026791</name>
</gene>
<reference evidence="1 2" key="1">
    <citation type="submission" date="2021-06" db="EMBL/GenBank/DDBJ databases">
        <authorList>
            <person name="Palmer J.M."/>
        </authorList>
    </citation>
    <scope>NUCLEOTIDE SEQUENCE [LARGE SCALE GENOMIC DNA]</scope>
    <source>
        <strain evidence="2">if_2019</strain>
        <tissue evidence="1">Muscle</tissue>
    </source>
</reference>
<keyword evidence="2" id="KW-1185">Reference proteome</keyword>
<name>A0ABV0UAM6_9TELE</name>
<protein>
    <submittedName>
        <fullName evidence="1">Uncharacterized protein</fullName>
    </submittedName>
</protein>
<evidence type="ECO:0000313" key="1">
    <source>
        <dbReference type="EMBL" id="MEQ2241580.1"/>
    </source>
</evidence>
<evidence type="ECO:0000313" key="2">
    <source>
        <dbReference type="Proteomes" id="UP001482620"/>
    </source>
</evidence>
<comment type="caution">
    <text evidence="1">The sequence shown here is derived from an EMBL/GenBank/DDBJ whole genome shotgun (WGS) entry which is preliminary data.</text>
</comment>